<dbReference type="InterPro" id="IPR020095">
    <property type="entry name" value="PsdUridine_synth_TruA_C"/>
</dbReference>
<evidence type="ECO:0000256" key="4">
    <source>
        <dbReference type="HAMAP-Rule" id="MF_00171"/>
    </source>
</evidence>
<evidence type="ECO:0000256" key="2">
    <source>
        <dbReference type="ARBA" id="ARBA00022694"/>
    </source>
</evidence>
<dbReference type="Gene3D" id="3.30.70.660">
    <property type="entry name" value="Pseudouridine synthase I, catalytic domain, C-terminal subdomain"/>
    <property type="match status" value="1"/>
</dbReference>
<protein>
    <recommendedName>
        <fullName evidence="4">tRNA pseudouridine synthase A</fullName>
        <ecNumber evidence="4">5.4.99.12</ecNumber>
    </recommendedName>
    <alternativeName>
        <fullName evidence="4">tRNA pseudouridine(38-40) synthase</fullName>
    </alternativeName>
    <alternativeName>
        <fullName evidence="4">tRNA pseudouridylate synthase I</fullName>
    </alternativeName>
    <alternativeName>
        <fullName evidence="4">tRNA-uridine isomerase I</fullName>
    </alternativeName>
</protein>
<comment type="similarity">
    <text evidence="1 4 7">Belongs to the tRNA pseudouridine synthase TruA family.</text>
</comment>
<dbReference type="EMBL" id="CP003117">
    <property type="protein sequence ID" value="AET65601.1"/>
    <property type="molecule type" value="Genomic_DNA"/>
</dbReference>
<dbReference type="AlphaFoldDB" id="G7WRE0"/>
<dbReference type="InterPro" id="IPR020097">
    <property type="entry name" value="PsdUridine_synth_TruA_a/b_dom"/>
</dbReference>
<evidence type="ECO:0000259" key="8">
    <source>
        <dbReference type="Pfam" id="PF01416"/>
    </source>
</evidence>
<comment type="catalytic activity">
    <reaction evidence="4 7">
        <text>uridine(38/39/40) in tRNA = pseudouridine(38/39/40) in tRNA</text>
        <dbReference type="Rhea" id="RHEA:22376"/>
        <dbReference type="Rhea" id="RHEA-COMP:10085"/>
        <dbReference type="Rhea" id="RHEA-COMP:10087"/>
        <dbReference type="ChEBI" id="CHEBI:65314"/>
        <dbReference type="ChEBI" id="CHEBI:65315"/>
        <dbReference type="EC" id="5.4.99.12"/>
    </reaction>
</comment>
<evidence type="ECO:0000256" key="5">
    <source>
        <dbReference type="PIRSR" id="PIRSR001430-1"/>
    </source>
</evidence>
<dbReference type="STRING" id="1110509.Mhar_2249"/>
<dbReference type="GO" id="GO:0031119">
    <property type="term" value="P:tRNA pseudouridine synthesis"/>
    <property type="evidence" value="ECO:0007669"/>
    <property type="project" value="UniProtKB-UniRule"/>
</dbReference>
<organism evidence="9 10">
    <name type="scientific">Methanothrix harundinacea (strain 6Ac)</name>
    <name type="common">Methanosaeta harundinacea</name>
    <dbReference type="NCBI Taxonomy" id="1110509"/>
    <lineage>
        <taxon>Archaea</taxon>
        <taxon>Methanobacteriati</taxon>
        <taxon>Methanobacteriota</taxon>
        <taxon>Stenosarchaea group</taxon>
        <taxon>Methanomicrobia</taxon>
        <taxon>Methanotrichales</taxon>
        <taxon>Methanotrichaceae</taxon>
        <taxon>Methanothrix</taxon>
    </lineage>
</organism>
<name>G7WRE0_METH6</name>
<keyword evidence="3 4" id="KW-0413">Isomerase</keyword>
<dbReference type="Proteomes" id="UP000005877">
    <property type="component" value="Chromosome"/>
</dbReference>
<dbReference type="Gene3D" id="3.30.70.580">
    <property type="entry name" value="Pseudouridine synthase I, catalytic domain, N-terminal subdomain"/>
    <property type="match status" value="1"/>
</dbReference>
<dbReference type="GO" id="GO:0160147">
    <property type="term" value="F:tRNA pseudouridine(38-40) synthase activity"/>
    <property type="evidence" value="ECO:0007669"/>
    <property type="project" value="UniProtKB-EC"/>
</dbReference>
<feature type="active site" description="Nucleophile" evidence="4 5">
    <location>
        <position position="51"/>
    </location>
</feature>
<dbReference type="GO" id="GO:0003723">
    <property type="term" value="F:RNA binding"/>
    <property type="evidence" value="ECO:0007669"/>
    <property type="project" value="InterPro"/>
</dbReference>
<dbReference type="KEGG" id="mhi:Mhar_2249"/>
<dbReference type="RefSeq" id="WP_014587777.1">
    <property type="nucleotide sequence ID" value="NC_017527.1"/>
</dbReference>
<comment type="caution">
    <text evidence="4">Lacks conserved residue(s) required for the propagation of feature annotation.</text>
</comment>
<evidence type="ECO:0000256" key="7">
    <source>
        <dbReference type="RuleBase" id="RU003792"/>
    </source>
</evidence>
<keyword evidence="10" id="KW-1185">Reference proteome</keyword>
<accession>G7WRE0</accession>
<proteinExistence type="inferred from homology"/>
<dbReference type="InterPro" id="IPR001406">
    <property type="entry name" value="PsdUridine_synth_TruA"/>
</dbReference>
<dbReference type="PIRSF" id="PIRSF001430">
    <property type="entry name" value="tRNA_psdUrid_synth"/>
    <property type="match status" value="1"/>
</dbReference>
<dbReference type="GeneID" id="12511427"/>
<feature type="binding site" evidence="4 6">
    <location>
        <position position="109"/>
    </location>
    <ligand>
        <name>substrate</name>
    </ligand>
</feature>
<dbReference type="InterPro" id="IPR020103">
    <property type="entry name" value="PsdUridine_synth_cat_dom_sf"/>
</dbReference>
<dbReference type="OrthoDB" id="25720at2157"/>
<dbReference type="HAMAP" id="MF_00171">
    <property type="entry name" value="TruA"/>
    <property type="match status" value="1"/>
</dbReference>
<dbReference type="NCBIfam" id="TIGR00071">
    <property type="entry name" value="hisT_truA"/>
    <property type="match status" value="1"/>
</dbReference>
<dbReference type="PANTHER" id="PTHR11142">
    <property type="entry name" value="PSEUDOURIDYLATE SYNTHASE"/>
    <property type="match status" value="1"/>
</dbReference>
<dbReference type="PANTHER" id="PTHR11142:SF0">
    <property type="entry name" value="TRNA PSEUDOURIDINE SYNTHASE-LIKE 1"/>
    <property type="match status" value="1"/>
</dbReference>
<evidence type="ECO:0000256" key="1">
    <source>
        <dbReference type="ARBA" id="ARBA00009375"/>
    </source>
</evidence>
<dbReference type="EC" id="5.4.99.12" evidence="4"/>
<dbReference type="SUPFAM" id="SSF55120">
    <property type="entry name" value="Pseudouridine synthase"/>
    <property type="match status" value="1"/>
</dbReference>
<dbReference type="PATRIC" id="fig|1110509.7.peg.2488"/>
<dbReference type="HOGENOM" id="CLU_014673_4_2_2"/>
<dbReference type="Pfam" id="PF01416">
    <property type="entry name" value="PseudoU_synth_1"/>
    <property type="match status" value="1"/>
</dbReference>
<evidence type="ECO:0000313" key="10">
    <source>
        <dbReference type="Proteomes" id="UP000005877"/>
    </source>
</evidence>
<evidence type="ECO:0000256" key="6">
    <source>
        <dbReference type="PIRSR" id="PIRSR001430-2"/>
    </source>
</evidence>
<comment type="function">
    <text evidence="4">Formation of pseudouridine at positions 38, 39 and 40 in the anticodon stem and loop of transfer RNAs.</text>
</comment>
<reference evidence="9 10" key="1">
    <citation type="journal article" date="2012" name="PLoS ONE">
        <title>The genome characteristics and predicted function of methyl-group oxidation pathway in the obligate aceticlastic methanogens, Methanosaeta spp.</title>
        <authorList>
            <person name="Zhu J."/>
            <person name="Zheng H."/>
            <person name="Ai G."/>
            <person name="Zhang G."/>
            <person name="Liu D."/>
            <person name="Liu X."/>
            <person name="Dong X."/>
        </authorList>
    </citation>
    <scope>NUCLEOTIDE SEQUENCE [LARGE SCALE GENOMIC DNA]</scope>
    <source>
        <strain evidence="9 10">6Ac</strain>
    </source>
</reference>
<sequence length="269" mass="29759">MKVAFKLGYLGRGYHGFQLQPAAPTVQAVVGRALRSLGINDGSFCYAGRTDRGVSALGQVIDFYVQPAKADLAVPRVVNSRLPTDVWAWAWAPVPENFSARHAALWREYRYHLPGGGLDLEAMREAAGELLGVHDFRNLSSEKRGPSIRNLMKLDLTEERGIVVIDVRADGFLWNMVRKMAKVLELVGSGDRDLAWVEALLDPRTNRGVAPAPAEGLVMMDVGYPGVNWNIEPYSMRMAKERLDKAWKIDLALAEATGVLARSMEELRG</sequence>
<keyword evidence="2 4" id="KW-0819">tRNA processing</keyword>
<gene>
    <name evidence="4" type="primary">truA</name>
    <name evidence="9" type="ordered locus">Mhar_2249</name>
</gene>
<evidence type="ECO:0000313" key="9">
    <source>
        <dbReference type="EMBL" id="AET65601.1"/>
    </source>
</evidence>
<feature type="domain" description="Pseudouridine synthase I TruA alpha/beta" evidence="8">
    <location>
        <begin position="126"/>
        <end position="225"/>
    </location>
</feature>
<dbReference type="InterPro" id="IPR020094">
    <property type="entry name" value="TruA/RsuA/RluB/E/F_N"/>
</dbReference>
<evidence type="ECO:0000256" key="3">
    <source>
        <dbReference type="ARBA" id="ARBA00023235"/>
    </source>
</evidence>